<dbReference type="Proteomes" id="UP001597375">
    <property type="component" value="Unassembled WGS sequence"/>
</dbReference>
<evidence type="ECO:0000313" key="1">
    <source>
        <dbReference type="EMBL" id="MFD2255484.1"/>
    </source>
</evidence>
<reference evidence="2" key="1">
    <citation type="journal article" date="2019" name="Int. J. Syst. Evol. Microbiol.">
        <title>The Global Catalogue of Microorganisms (GCM) 10K type strain sequencing project: providing services to taxonomists for standard genome sequencing and annotation.</title>
        <authorList>
            <consortium name="The Broad Institute Genomics Platform"/>
            <consortium name="The Broad Institute Genome Sequencing Center for Infectious Disease"/>
            <person name="Wu L."/>
            <person name="Ma J."/>
        </authorList>
    </citation>
    <scope>NUCLEOTIDE SEQUENCE [LARGE SCALE GENOMIC DNA]</scope>
    <source>
        <strain evidence="2">CGMCC 4.7106</strain>
    </source>
</reference>
<name>A0ABW5D451_9BACT</name>
<sequence>MMRKALVLLLFGSTFSQGLEIRNYSASRHDRFVTEGQELALNHAAYYNSSLYTGVGFATNPGDNRQFALVTPEHVIFARHFSGGGNLRFISSRGTAIDRSLATNITVPNDTGGTSDVIIIRLNEPIDEAEGVAPMAYLNLATEAAYNNTVLTVFGQTQRAGRGRISSFYNFVGSGIEQTRAFRFFYTNLAGDQDDSYLVTGDSGSPSFAIANNQPALVGVHLAAGTTVGSRVSVDSFIPHYAATINDLLAPEGYQLIPAYPTPVTLAIASSHSTLRQTEPGGLEISLGNTSSSVATNPRLTLIFPANAIPDTLSAPGWIIENPSVGTYHMRRAELPGSSSSTATVGFDEIPVLPEFSVSVIHRSDGSPELNETLTMPISETFAGFVSELAEKGELDDPDSDGFPNLMEFALGGDPAVSSQLTAAGIPLAPQSSETSGEISYTFPQRIDPAAYNLSYVLQFSETLEAGSFSSTPPSGYAISTAPYDPAIPGFEKVTATFPGGSPEKLFVRLKIESLHPAP</sequence>
<protein>
    <recommendedName>
        <fullName evidence="3">Serine protease</fullName>
    </recommendedName>
</protein>
<accession>A0ABW5D451</accession>
<evidence type="ECO:0000313" key="2">
    <source>
        <dbReference type="Proteomes" id="UP001597375"/>
    </source>
</evidence>
<dbReference type="EMBL" id="JBHUIT010000002">
    <property type="protein sequence ID" value="MFD2255484.1"/>
    <property type="molecule type" value="Genomic_DNA"/>
</dbReference>
<evidence type="ECO:0008006" key="3">
    <source>
        <dbReference type="Google" id="ProtNLM"/>
    </source>
</evidence>
<dbReference type="SUPFAM" id="SSF50494">
    <property type="entry name" value="Trypsin-like serine proteases"/>
    <property type="match status" value="1"/>
</dbReference>
<comment type="caution">
    <text evidence="1">The sequence shown here is derived from an EMBL/GenBank/DDBJ whole genome shotgun (WGS) entry which is preliminary data.</text>
</comment>
<keyword evidence="2" id="KW-1185">Reference proteome</keyword>
<dbReference type="InterPro" id="IPR009003">
    <property type="entry name" value="Peptidase_S1_PA"/>
</dbReference>
<gene>
    <name evidence="1" type="ORF">ACFSSA_02245</name>
</gene>
<proteinExistence type="predicted"/>
<organism evidence="1 2">
    <name type="scientific">Luteolibacter algae</name>
    <dbReference type="NCBI Taxonomy" id="454151"/>
    <lineage>
        <taxon>Bacteria</taxon>
        <taxon>Pseudomonadati</taxon>
        <taxon>Verrucomicrobiota</taxon>
        <taxon>Verrucomicrobiia</taxon>
        <taxon>Verrucomicrobiales</taxon>
        <taxon>Verrucomicrobiaceae</taxon>
        <taxon>Luteolibacter</taxon>
    </lineage>
</organism>
<dbReference type="RefSeq" id="WP_386818142.1">
    <property type="nucleotide sequence ID" value="NZ_JBHUIT010000002.1"/>
</dbReference>